<comment type="subcellular location">
    <subcellularLocation>
        <location evidence="1">Membrane</location>
        <topology evidence="1">Lipid-anchor</topology>
    </subcellularLocation>
</comment>
<dbReference type="InterPro" id="IPR057336">
    <property type="entry name" value="GerAC_N"/>
</dbReference>
<name>A0ABS1TP14_9BACI</name>
<dbReference type="RefSeq" id="WP_202654277.1">
    <property type="nucleotide sequence ID" value="NZ_JAESWB010000168.1"/>
</dbReference>
<dbReference type="Proteomes" id="UP000623967">
    <property type="component" value="Unassembled WGS sequence"/>
</dbReference>
<dbReference type="Gene3D" id="3.30.300.210">
    <property type="entry name" value="Nutrient germinant receptor protein C, domain 3"/>
    <property type="match status" value="1"/>
</dbReference>
<feature type="domain" description="Spore germination GerAC-like C-terminal" evidence="8">
    <location>
        <begin position="221"/>
        <end position="378"/>
    </location>
</feature>
<dbReference type="PANTHER" id="PTHR35789">
    <property type="entry name" value="SPORE GERMINATION PROTEIN B3"/>
    <property type="match status" value="1"/>
</dbReference>
<evidence type="ECO:0000313" key="10">
    <source>
        <dbReference type="EMBL" id="MBL4953061.1"/>
    </source>
</evidence>
<keyword evidence="4" id="KW-0732">Signal</keyword>
<evidence type="ECO:0000259" key="8">
    <source>
        <dbReference type="Pfam" id="PF05504"/>
    </source>
</evidence>
<evidence type="ECO:0000256" key="4">
    <source>
        <dbReference type="ARBA" id="ARBA00022729"/>
    </source>
</evidence>
<keyword evidence="3" id="KW-0309">Germination</keyword>
<organism evidence="10 11">
    <name type="scientific">Neobacillus paridis</name>
    <dbReference type="NCBI Taxonomy" id="2803862"/>
    <lineage>
        <taxon>Bacteria</taxon>
        <taxon>Bacillati</taxon>
        <taxon>Bacillota</taxon>
        <taxon>Bacilli</taxon>
        <taxon>Bacillales</taxon>
        <taxon>Bacillaceae</taxon>
        <taxon>Neobacillus</taxon>
    </lineage>
</organism>
<dbReference type="EMBL" id="JAESWB010000168">
    <property type="protein sequence ID" value="MBL4953061.1"/>
    <property type="molecule type" value="Genomic_DNA"/>
</dbReference>
<evidence type="ECO:0000313" key="11">
    <source>
        <dbReference type="Proteomes" id="UP000623967"/>
    </source>
</evidence>
<keyword evidence="5" id="KW-0472">Membrane</keyword>
<dbReference type="PROSITE" id="PS51257">
    <property type="entry name" value="PROKAR_LIPOPROTEIN"/>
    <property type="match status" value="1"/>
</dbReference>
<dbReference type="Pfam" id="PF05504">
    <property type="entry name" value="Spore_GerAC"/>
    <property type="match status" value="1"/>
</dbReference>
<evidence type="ECO:0000256" key="6">
    <source>
        <dbReference type="ARBA" id="ARBA00023139"/>
    </source>
</evidence>
<evidence type="ECO:0000256" key="1">
    <source>
        <dbReference type="ARBA" id="ARBA00004635"/>
    </source>
</evidence>
<dbReference type="InterPro" id="IPR008844">
    <property type="entry name" value="Spore_GerAC-like"/>
</dbReference>
<protein>
    <submittedName>
        <fullName evidence="10">Ger(X)C family spore germination protein</fullName>
    </submittedName>
</protein>
<evidence type="ECO:0000256" key="7">
    <source>
        <dbReference type="ARBA" id="ARBA00023288"/>
    </source>
</evidence>
<keyword evidence="6" id="KW-0564">Palmitate</keyword>
<dbReference type="Pfam" id="PF25198">
    <property type="entry name" value="Spore_GerAC_N"/>
    <property type="match status" value="1"/>
</dbReference>
<dbReference type="PANTHER" id="PTHR35789:SF1">
    <property type="entry name" value="SPORE GERMINATION PROTEIN B3"/>
    <property type="match status" value="1"/>
</dbReference>
<evidence type="ECO:0000256" key="2">
    <source>
        <dbReference type="ARBA" id="ARBA00007886"/>
    </source>
</evidence>
<evidence type="ECO:0000256" key="5">
    <source>
        <dbReference type="ARBA" id="ARBA00023136"/>
    </source>
</evidence>
<sequence length="389" mass="44329">MKRNDWRKAIFAILFLPLLSGCWNAKEVEHMFYAHAVGIDYLDGKYNVYVQILDFSTLGKQESSGGKSETTEGAWVGKGQGNTIETALHNLYKTSQRRIYWGHLNTVILSESVLKLGIHEGIDLLTRFNEFRYTLWIFGTRAPVKDILLASPILEASPVYSQLGDPGDAYEQSSFILPKQLYRLIAEMKEHAKTPLLPIINTVKGYWVDKKQEYSALEVEGYGLIKNGKWNGWLPRTKAKGLRWIERRTARAPLVIGSEKQPVASIIFEHPKHEIVPVVRNGKIYFNLTIRVKGNIIEIGKGASESLLKSKSEKLIREEIRQTYREGLKQNTDVLNLLDSLYRKQLPEWQRLRQSGKVPLDGSSLQKINVKVNITNSGRTVDRFSDNSN</sequence>
<reference evidence="10 11" key="1">
    <citation type="submission" date="2021-01" db="EMBL/GenBank/DDBJ databases">
        <title>Genome public.</title>
        <authorList>
            <person name="Liu C."/>
            <person name="Sun Q."/>
        </authorList>
    </citation>
    <scope>NUCLEOTIDE SEQUENCE [LARGE SCALE GENOMIC DNA]</scope>
    <source>
        <strain evidence="10 11">YIM B02564</strain>
    </source>
</reference>
<evidence type="ECO:0000256" key="3">
    <source>
        <dbReference type="ARBA" id="ARBA00022544"/>
    </source>
</evidence>
<evidence type="ECO:0000259" key="9">
    <source>
        <dbReference type="Pfam" id="PF25198"/>
    </source>
</evidence>
<keyword evidence="7" id="KW-0449">Lipoprotein</keyword>
<comment type="similarity">
    <text evidence="2">Belongs to the GerABKC lipoprotein family.</text>
</comment>
<accession>A0ABS1TP14</accession>
<gene>
    <name evidence="10" type="ORF">JK635_12660</name>
</gene>
<proteinExistence type="inferred from homology"/>
<keyword evidence="11" id="KW-1185">Reference proteome</keyword>
<dbReference type="NCBIfam" id="TIGR02887">
    <property type="entry name" value="spore_ger_x_C"/>
    <property type="match status" value="1"/>
</dbReference>
<dbReference type="InterPro" id="IPR038501">
    <property type="entry name" value="Spore_GerAC_C_sf"/>
</dbReference>
<dbReference type="InterPro" id="IPR046953">
    <property type="entry name" value="Spore_GerAC-like_C"/>
</dbReference>
<comment type="caution">
    <text evidence="10">The sequence shown here is derived from an EMBL/GenBank/DDBJ whole genome shotgun (WGS) entry which is preliminary data.</text>
</comment>
<feature type="domain" description="Spore germination protein N-terminal" evidence="9">
    <location>
        <begin position="25"/>
        <end position="201"/>
    </location>
</feature>